<dbReference type="CDD" id="cd07043">
    <property type="entry name" value="STAS_anti-anti-sigma_factors"/>
    <property type="match status" value="1"/>
</dbReference>
<evidence type="ECO:0000313" key="3">
    <source>
        <dbReference type="Proteomes" id="UP000292564"/>
    </source>
</evidence>
<dbReference type="RefSeq" id="WP_130511158.1">
    <property type="nucleotide sequence ID" value="NZ_SHKY01000001.1"/>
</dbReference>
<organism evidence="2 3">
    <name type="scientific">Krasilnikovia cinnamomea</name>
    <dbReference type="NCBI Taxonomy" id="349313"/>
    <lineage>
        <taxon>Bacteria</taxon>
        <taxon>Bacillati</taxon>
        <taxon>Actinomycetota</taxon>
        <taxon>Actinomycetes</taxon>
        <taxon>Micromonosporales</taxon>
        <taxon>Micromonosporaceae</taxon>
        <taxon>Krasilnikovia</taxon>
    </lineage>
</organism>
<evidence type="ECO:0000313" key="2">
    <source>
        <dbReference type="EMBL" id="RZU52559.1"/>
    </source>
</evidence>
<evidence type="ECO:0000259" key="1">
    <source>
        <dbReference type="PROSITE" id="PS50801"/>
    </source>
</evidence>
<proteinExistence type="predicted"/>
<feature type="domain" description="STAS" evidence="1">
    <location>
        <begin position="3"/>
        <end position="121"/>
    </location>
</feature>
<name>A0A4Q7ZQB8_9ACTN</name>
<dbReference type="PROSITE" id="PS50801">
    <property type="entry name" value="STAS"/>
    <property type="match status" value="1"/>
</dbReference>
<dbReference type="Gene3D" id="3.30.750.24">
    <property type="entry name" value="STAS domain"/>
    <property type="match status" value="1"/>
</dbReference>
<sequence length="121" mass="12614">MTRQVTFGQCDGSDVVGLSGEIDFANAATIGREVAHRAGGAGPVLIDLTGVSFLDGAGVRLLDALVADLERQGRRVRLVVGRSGPARMTLLLRAFRDELLATDLDEAAAELGRGPAYPGVP</sequence>
<dbReference type="SUPFAM" id="SSF52091">
    <property type="entry name" value="SpoIIaa-like"/>
    <property type="match status" value="1"/>
</dbReference>
<dbReference type="Proteomes" id="UP000292564">
    <property type="component" value="Unassembled WGS sequence"/>
</dbReference>
<dbReference type="InterPro" id="IPR002645">
    <property type="entry name" value="STAS_dom"/>
</dbReference>
<reference evidence="2 3" key="1">
    <citation type="submission" date="2019-02" db="EMBL/GenBank/DDBJ databases">
        <title>Sequencing the genomes of 1000 actinobacteria strains.</title>
        <authorList>
            <person name="Klenk H.-P."/>
        </authorList>
    </citation>
    <scope>NUCLEOTIDE SEQUENCE [LARGE SCALE GENOMIC DNA]</scope>
    <source>
        <strain evidence="2 3">DSM 45162</strain>
    </source>
</reference>
<dbReference type="AlphaFoldDB" id="A0A4Q7ZQB8"/>
<dbReference type="OrthoDB" id="3393696at2"/>
<gene>
    <name evidence="2" type="ORF">EV385_4432</name>
</gene>
<protein>
    <submittedName>
        <fullName evidence="2">Anti-anti-sigma factor</fullName>
    </submittedName>
</protein>
<accession>A0A4Q7ZQB8</accession>
<dbReference type="Pfam" id="PF01740">
    <property type="entry name" value="STAS"/>
    <property type="match status" value="1"/>
</dbReference>
<comment type="caution">
    <text evidence="2">The sequence shown here is derived from an EMBL/GenBank/DDBJ whole genome shotgun (WGS) entry which is preliminary data.</text>
</comment>
<dbReference type="EMBL" id="SHKY01000001">
    <property type="protein sequence ID" value="RZU52559.1"/>
    <property type="molecule type" value="Genomic_DNA"/>
</dbReference>
<keyword evidence="3" id="KW-1185">Reference proteome</keyword>
<dbReference type="InterPro" id="IPR036513">
    <property type="entry name" value="STAS_dom_sf"/>
</dbReference>